<dbReference type="SUPFAM" id="SSF48208">
    <property type="entry name" value="Six-hairpin glycosidases"/>
    <property type="match status" value="2"/>
</dbReference>
<dbReference type="InterPro" id="IPR027414">
    <property type="entry name" value="GH95_N_dom"/>
</dbReference>
<dbReference type="InterPro" id="IPR054363">
    <property type="entry name" value="GH95_cat"/>
</dbReference>
<sequence>MQRFLSVCLCLCAVMNGWTQQKTPFLKGGRLQQYVTFFNRIDDKKNVVNYVPDEQAATWLQSNIPLLDCPDSTIEQTYYYRWYSFRKHLKQTPDGFIFTEFIEPVKHAGRYNALSCATGHHIYEGRWLRDTQYVDQYIRYWLEKDKHQPKPRFHQFSGWAADAVYNYYLVTGDRNFAISMLDSLDADYRLWEQEKLLPDGMFWQFDVRDGMEESISGSRKERNIRPTINSYMYGNARALALIAAMAGRDSLRIRYTKLAAQLKAAVQEKLWDDTAAFFKVRFAKGGLSGAREEIGFIPWYFNLPDDKATYAKAWQQLTDPKGFDAPWGITTAEQRHPAFRTHGTGGCEWDGAIWPFATTQTLKALANLLTDYRNHDGMNAQVYYRALKTYARSHQKNGQPYLGEYQDEKNGYWLKGDDPRSSFYNHSGFCDLVISDLVGLKPRSDEQLEIAPLIPAGTWDWFCLDQVPYHGRLLTILWDRTGKKYNKGKGFQIFADGEKIYSGNNLTRVVTPLPAKKQALTLWYNSPAAKWTAALPIGNGHQGAMIYGGVNTEHLQFNEATLWTDGPREHARIGAVQYLPQIRALLAAGKQKEAEQLAEEHFLGQKSAPPASRYQAAYQPFGDLLLHFRDTTAAVTDYHRELDLNRAIARTTYTTNNIHYTREYLASAPQKAIAVHLTADRPGSISFTAAIKTSHKTYSIRKVNDSTLALSLQVKDGVLKGESWLKLSAHKGRVTVGDSTITVEDADEATLYLTAATSYKSYKDVSGNPAALCAQVTAKLKGLSYTGIKAAHIKDYQQYFNKLDLNLGEGQTQLPTDQRIRQFTPATDPALAALYVQYARYLMIAASRPGGQPMNLQGIWNDQLTPPWDSKYTTNINFEMNYWPAEVWNLSACTAPMFSLIDDVAQTGRVTAKEQYGAPGWVLHHNTDLWRATAPINAANHGIWVTGAAWLSHHLWEHYLFTKDPVFLQQKAYPIMKAAASFFVSFLVKDSTTGWLISTPSNSPENGGLVAGPTMDHQLIRDLFKNCIDAAAILHTDAAFSQTLQTKYKQIAPNQIGKFGQLQEWLQDVDDTTSRHRHVSHLWGVFPGKDITWDQSPEFMKAARQSLLFRGDGGTGWSLAWKVNLWARFKDGNHALLLLKNLLTPAEDLNGGKAHGGSFTNLFDAHPPFQIDGNFGGASGIAEMLVQSHMGYIDLLPALPDAWPAGHVSGICTRGGFVLDMGWEQGKLQQLTVTATAGGPCELKYGQQSLKLSTQKGKKYRLQVRDDRLEVVK</sequence>
<reference evidence="6 7" key="1">
    <citation type="submission" date="2016-10" db="EMBL/GenBank/DDBJ databases">
        <authorList>
            <person name="de Groot N.N."/>
        </authorList>
    </citation>
    <scope>NUCLEOTIDE SEQUENCE [LARGE SCALE GENOMIC DNA]</scope>
    <source>
        <strain evidence="6 7">DSM 21039</strain>
    </source>
</reference>
<dbReference type="RefSeq" id="WP_238386729.1">
    <property type="nucleotide sequence ID" value="NZ_FOBB01000012.1"/>
</dbReference>
<dbReference type="STRING" id="573321.SAMN04488505_11214"/>
<evidence type="ECO:0000259" key="5">
    <source>
        <dbReference type="Pfam" id="PF22422"/>
    </source>
</evidence>
<dbReference type="PANTHER" id="PTHR31084:SF0">
    <property type="entry name" value="ALPHA-L-FUCOSIDASE 2"/>
    <property type="match status" value="1"/>
</dbReference>
<dbReference type="InterPro" id="IPR054491">
    <property type="entry name" value="MGH1-like_GH"/>
</dbReference>
<feature type="domain" description="Glycosyl hydrolase family 95 N-terminal" evidence="2">
    <location>
        <begin position="522"/>
        <end position="761"/>
    </location>
</feature>
<dbReference type="Pfam" id="PF03633">
    <property type="entry name" value="Glyco_hydro_65C"/>
    <property type="match status" value="1"/>
</dbReference>
<protein>
    <submittedName>
        <fullName evidence="6">Glycogen debranching enzyme (Alpha-1,6-glucosidase)</fullName>
    </submittedName>
</protein>
<proteinExistence type="predicted"/>
<evidence type="ECO:0000259" key="2">
    <source>
        <dbReference type="Pfam" id="PF14498"/>
    </source>
</evidence>
<dbReference type="InterPro" id="IPR049053">
    <property type="entry name" value="AFCA-like_C"/>
</dbReference>
<evidence type="ECO:0000259" key="1">
    <source>
        <dbReference type="Pfam" id="PF03633"/>
    </source>
</evidence>
<evidence type="ECO:0000259" key="4">
    <source>
        <dbReference type="Pfam" id="PF22124"/>
    </source>
</evidence>
<gene>
    <name evidence="6" type="ORF">SAMN04488505_11214</name>
</gene>
<evidence type="ECO:0000313" key="7">
    <source>
        <dbReference type="Proteomes" id="UP000198984"/>
    </source>
</evidence>
<evidence type="ECO:0000259" key="3">
    <source>
        <dbReference type="Pfam" id="PF21307"/>
    </source>
</evidence>
<dbReference type="GO" id="GO:0005975">
    <property type="term" value="P:carbohydrate metabolic process"/>
    <property type="evidence" value="ECO:0007669"/>
    <property type="project" value="InterPro"/>
</dbReference>
<dbReference type="InterPro" id="IPR008928">
    <property type="entry name" value="6-hairpin_glycosidase_sf"/>
</dbReference>
<organism evidence="6 7">
    <name type="scientific">Chitinophaga rupis</name>
    <dbReference type="NCBI Taxonomy" id="573321"/>
    <lineage>
        <taxon>Bacteria</taxon>
        <taxon>Pseudomonadati</taxon>
        <taxon>Bacteroidota</taxon>
        <taxon>Chitinophagia</taxon>
        <taxon>Chitinophagales</taxon>
        <taxon>Chitinophagaceae</taxon>
        <taxon>Chitinophaga</taxon>
    </lineage>
</organism>
<feature type="domain" description="Glycoside hydrolase family 65 C-terminal" evidence="1">
    <location>
        <begin position="444"/>
        <end position="499"/>
    </location>
</feature>
<dbReference type="Pfam" id="PF22422">
    <property type="entry name" value="MGH1-like_GH"/>
    <property type="match status" value="1"/>
</dbReference>
<keyword evidence="7" id="KW-1185">Reference proteome</keyword>
<dbReference type="Pfam" id="PF21307">
    <property type="entry name" value="Glyco_hydro_95_C"/>
    <property type="match status" value="1"/>
</dbReference>
<dbReference type="AlphaFoldDB" id="A0A1H8INI8"/>
<accession>A0A1H8INI8</accession>
<evidence type="ECO:0000313" key="6">
    <source>
        <dbReference type="EMBL" id="SEN69596.1"/>
    </source>
</evidence>
<feature type="domain" description="Mannosylglycerate hydrolase MGH1-like glycoside hydrolase" evidence="5">
    <location>
        <begin position="111"/>
        <end position="427"/>
    </location>
</feature>
<dbReference type="Pfam" id="PF22124">
    <property type="entry name" value="Glyco_hydro_95_cat"/>
    <property type="match status" value="1"/>
</dbReference>
<dbReference type="GO" id="GO:0004560">
    <property type="term" value="F:alpha-L-fucosidase activity"/>
    <property type="evidence" value="ECO:0007669"/>
    <property type="project" value="TreeGrafter"/>
</dbReference>
<feature type="domain" description="Alpha fucosidase A-like C-terminal" evidence="3">
    <location>
        <begin position="1187"/>
        <end position="1266"/>
    </location>
</feature>
<name>A0A1H8INI8_9BACT</name>
<dbReference type="InterPro" id="IPR012341">
    <property type="entry name" value="6hp_glycosidase-like_sf"/>
</dbReference>
<dbReference type="EMBL" id="FOBB01000012">
    <property type="protein sequence ID" value="SEN69596.1"/>
    <property type="molecule type" value="Genomic_DNA"/>
</dbReference>
<dbReference type="InterPro" id="IPR005194">
    <property type="entry name" value="Glyco_hydro_65_C"/>
</dbReference>
<dbReference type="Pfam" id="PF14498">
    <property type="entry name" value="Glyco_hyd_65N_2"/>
    <property type="match status" value="1"/>
</dbReference>
<feature type="domain" description="Glycosyl hydrolase family 95 catalytic" evidence="4">
    <location>
        <begin position="784"/>
        <end position="1185"/>
    </location>
</feature>
<dbReference type="Proteomes" id="UP000198984">
    <property type="component" value="Unassembled WGS sequence"/>
</dbReference>
<dbReference type="Gene3D" id="1.50.10.10">
    <property type="match status" value="2"/>
</dbReference>
<dbReference type="PANTHER" id="PTHR31084">
    <property type="entry name" value="ALPHA-L-FUCOSIDASE 2"/>
    <property type="match status" value="1"/>
</dbReference>